<keyword evidence="3" id="KW-1185">Reference proteome</keyword>
<evidence type="ECO:0000256" key="1">
    <source>
        <dbReference type="SAM" id="SignalP"/>
    </source>
</evidence>
<dbReference type="InterPro" id="IPR029058">
    <property type="entry name" value="AB_hydrolase_fold"/>
</dbReference>
<feature type="signal peptide" evidence="1">
    <location>
        <begin position="1"/>
        <end position="20"/>
    </location>
</feature>
<evidence type="ECO:0000313" key="3">
    <source>
        <dbReference type="Proteomes" id="UP001595998"/>
    </source>
</evidence>
<comment type="caution">
    <text evidence="2">The sequence shown here is derived from an EMBL/GenBank/DDBJ whole genome shotgun (WGS) entry which is preliminary data.</text>
</comment>
<gene>
    <name evidence="2" type="ORF">ACFOZ9_07915</name>
</gene>
<feature type="chain" id="PRO_5046910304" evidence="1">
    <location>
        <begin position="21"/>
        <end position="473"/>
    </location>
</feature>
<evidence type="ECO:0000313" key="2">
    <source>
        <dbReference type="EMBL" id="MFC4426138.1"/>
    </source>
</evidence>
<accession>A0ABV8XNC9</accession>
<proteinExistence type="predicted"/>
<dbReference type="Proteomes" id="UP001595998">
    <property type="component" value="Unassembled WGS sequence"/>
</dbReference>
<keyword evidence="1" id="KW-0732">Signal</keyword>
<organism evidence="2 3">
    <name type="scientific">Deinococcus navajonensis</name>
    <dbReference type="NCBI Taxonomy" id="309884"/>
    <lineage>
        <taxon>Bacteria</taxon>
        <taxon>Thermotogati</taxon>
        <taxon>Deinococcota</taxon>
        <taxon>Deinococci</taxon>
        <taxon>Deinococcales</taxon>
        <taxon>Deinococcaceae</taxon>
        <taxon>Deinococcus</taxon>
    </lineage>
</organism>
<dbReference type="RefSeq" id="WP_380038221.1">
    <property type="nucleotide sequence ID" value="NZ_JBHSEH010000005.1"/>
</dbReference>
<dbReference type="Gene3D" id="3.40.50.1820">
    <property type="entry name" value="alpha/beta hydrolase"/>
    <property type="match status" value="1"/>
</dbReference>
<reference evidence="3" key="1">
    <citation type="journal article" date="2019" name="Int. J. Syst. Evol. Microbiol.">
        <title>The Global Catalogue of Microorganisms (GCM) 10K type strain sequencing project: providing services to taxonomists for standard genome sequencing and annotation.</title>
        <authorList>
            <consortium name="The Broad Institute Genomics Platform"/>
            <consortium name="The Broad Institute Genome Sequencing Center for Infectious Disease"/>
            <person name="Wu L."/>
            <person name="Ma J."/>
        </authorList>
    </citation>
    <scope>NUCLEOTIDE SEQUENCE [LARGE SCALE GENOMIC DNA]</scope>
    <source>
        <strain evidence="3">CCUG 56029</strain>
    </source>
</reference>
<dbReference type="GO" id="GO:0016787">
    <property type="term" value="F:hydrolase activity"/>
    <property type="evidence" value="ECO:0007669"/>
    <property type="project" value="UniProtKB-KW"/>
</dbReference>
<sequence length="473" mass="51311">MRALFLLTLLGALCPPAAGAQGTPDEATLNRVGVTREVRPGVRVPGTPDTLNASVTLRYGPPRPRAVLVLMPGYLGGAGSFDRLARQIVALDPRVAVWAVDRRSNLLEDQAAFGQTDRTRLEALVRTGLPVRPARDLGFLRDWGLDTTLRDWRVAVQEARALTPDVFIGGHSMGAGLAGFYAAYDFDGEPGFRGVRGLVMLDGTPDLLHGREVSAQEYRRGFWSTLGPITGLDSLTRFPYVDTFYFGPKLASRADAQAQLAQLFPQAPAPSGGLTPLPATNLAAAMMQLEQRYALLPFLAVRTGHATNTMEQSNPLPRLLGAEEDAQTIVGPQTTERLIGWQNDPQAPTDARDFVSRFWTPLTDMVEWYFPQRLTLDVSAASADTRGTPMQALRVWHTAEVTAPVLGIAAEAGVTREGDYLRYGAQLLGQTTVKTLPGAAHLDIVTARSDQVARWVLDWMGRFGPAEPVAGHP</sequence>
<dbReference type="EMBL" id="JBHSEH010000005">
    <property type="protein sequence ID" value="MFC4426138.1"/>
    <property type="molecule type" value="Genomic_DNA"/>
</dbReference>
<keyword evidence="2" id="KW-0378">Hydrolase</keyword>
<dbReference type="SUPFAM" id="SSF53474">
    <property type="entry name" value="alpha/beta-Hydrolases"/>
    <property type="match status" value="1"/>
</dbReference>
<name>A0ABV8XNC9_9DEIO</name>
<protein>
    <submittedName>
        <fullName evidence="2">Alpha/beta hydrolase</fullName>
    </submittedName>
</protein>